<dbReference type="OrthoDB" id="977366at2"/>
<organism evidence="3 4">
    <name type="scientific">Bernardetia litoralis (strain ATCC 23117 / DSM 6794 / NBRC 15988 / NCIMB 1366 / Fx l1 / Sio-4)</name>
    <name type="common">Flexibacter litoralis</name>
    <dbReference type="NCBI Taxonomy" id="880071"/>
    <lineage>
        <taxon>Bacteria</taxon>
        <taxon>Pseudomonadati</taxon>
        <taxon>Bacteroidota</taxon>
        <taxon>Cytophagia</taxon>
        <taxon>Cytophagales</taxon>
        <taxon>Bernardetiaceae</taxon>
        <taxon>Bernardetia</taxon>
    </lineage>
</organism>
<keyword evidence="1" id="KW-0472">Membrane</keyword>
<sequence precursor="true">MMQNNNTKKSKISHLFSKTIFIFCLLMGFISISFRSQAQNEKLLKQGDSLFSSGRYVEALSLYEHLLNKRKEFSPQMLLRMAFVEESKNNYPQALYYLNLYYRISPDKQVLQKLEELAKTHQLEGYQYTDKTYFLSLYDSYHWYIISFFGLIIFMMAFWLISRVRQQRTIVPPLAVGLSSVVILLLLHNFATQRTLGIIQNDYTTFVENPSAAAPVLKVVKKGNRYQILDKKDSWYKVTIDNQTGYVRLHNTLVVQ</sequence>
<dbReference type="EMBL" id="CP003345">
    <property type="protein sequence ID" value="AFM04032.1"/>
    <property type="molecule type" value="Genomic_DNA"/>
</dbReference>
<evidence type="ECO:0000313" key="3">
    <source>
        <dbReference type="EMBL" id="AFM04032.1"/>
    </source>
</evidence>
<dbReference type="InterPro" id="IPR003646">
    <property type="entry name" value="SH3-like_bac-type"/>
</dbReference>
<dbReference type="eggNOG" id="COG3103">
    <property type="taxonomic scope" value="Bacteria"/>
</dbReference>
<evidence type="ECO:0000259" key="2">
    <source>
        <dbReference type="Pfam" id="PF08239"/>
    </source>
</evidence>
<proteinExistence type="predicted"/>
<dbReference type="STRING" id="880071.Fleli_1614"/>
<evidence type="ECO:0000256" key="1">
    <source>
        <dbReference type="SAM" id="Phobius"/>
    </source>
</evidence>
<reference evidence="4" key="1">
    <citation type="submission" date="2012-06" db="EMBL/GenBank/DDBJ databases">
        <title>The complete genome of Flexibacter litoralis DSM 6794.</title>
        <authorList>
            <person name="Lucas S."/>
            <person name="Copeland A."/>
            <person name="Lapidus A."/>
            <person name="Glavina del Rio T."/>
            <person name="Dalin E."/>
            <person name="Tice H."/>
            <person name="Bruce D."/>
            <person name="Goodwin L."/>
            <person name="Pitluck S."/>
            <person name="Peters L."/>
            <person name="Ovchinnikova G."/>
            <person name="Lu M."/>
            <person name="Kyrpides N."/>
            <person name="Mavromatis K."/>
            <person name="Ivanova N."/>
            <person name="Brettin T."/>
            <person name="Detter J.C."/>
            <person name="Han C."/>
            <person name="Larimer F."/>
            <person name="Land M."/>
            <person name="Hauser L."/>
            <person name="Markowitz V."/>
            <person name="Cheng J.-F."/>
            <person name="Hugenholtz P."/>
            <person name="Woyke T."/>
            <person name="Wu D."/>
            <person name="Spring S."/>
            <person name="Lang E."/>
            <person name="Kopitz M."/>
            <person name="Brambilla E."/>
            <person name="Klenk H.-P."/>
            <person name="Eisen J.A."/>
        </authorList>
    </citation>
    <scope>NUCLEOTIDE SEQUENCE [LARGE SCALE GENOMIC DNA]</scope>
    <source>
        <strain evidence="4">ATCC 23117 / DSM 6794 / NBRC 15988 / NCIMB 1366 / Sio-4</strain>
    </source>
</reference>
<dbReference type="KEGG" id="fli:Fleli_1614"/>
<keyword evidence="1" id="KW-1133">Transmembrane helix</keyword>
<dbReference type="Pfam" id="PF08239">
    <property type="entry name" value="SH3_3"/>
    <property type="match status" value="1"/>
</dbReference>
<dbReference type="AlphaFoldDB" id="I4AJ97"/>
<feature type="transmembrane region" description="Helical" evidence="1">
    <location>
        <begin position="173"/>
        <end position="191"/>
    </location>
</feature>
<dbReference type="Gene3D" id="2.30.30.40">
    <property type="entry name" value="SH3 Domains"/>
    <property type="match status" value="1"/>
</dbReference>
<protein>
    <submittedName>
        <fullName evidence="3">SH3 domain-containing protein</fullName>
    </submittedName>
</protein>
<dbReference type="HOGENOM" id="CLU_096050_0_0_10"/>
<name>I4AJ97_BERLS</name>
<feature type="domain" description="SH3b" evidence="2">
    <location>
        <begin position="208"/>
        <end position="248"/>
    </location>
</feature>
<gene>
    <name evidence="3" type="ordered locus">Fleli_1614</name>
</gene>
<dbReference type="InterPro" id="IPR011990">
    <property type="entry name" value="TPR-like_helical_dom_sf"/>
</dbReference>
<dbReference type="Proteomes" id="UP000006054">
    <property type="component" value="Chromosome"/>
</dbReference>
<accession>I4AJ97</accession>
<evidence type="ECO:0000313" key="4">
    <source>
        <dbReference type="Proteomes" id="UP000006054"/>
    </source>
</evidence>
<feature type="transmembrane region" description="Helical" evidence="1">
    <location>
        <begin position="141"/>
        <end position="161"/>
    </location>
</feature>
<dbReference type="SUPFAM" id="SSF48452">
    <property type="entry name" value="TPR-like"/>
    <property type="match status" value="1"/>
</dbReference>
<dbReference type="Gene3D" id="1.25.40.10">
    <property type="entry name" value="Tetratricopeptide repeat domain"/>
    <property type="match status" value="1"/>
</dbReference>
<keyword evidence="1" id="KW-0812">Transmembrane</keyword>
<keyword evidence="4" id="KW-1185">Reference proteome</keyword>
<dbReference type="RefSeq" id="WP_014797489.1">
    <property type="nucleotide sequence ID" value="NC_018018.1"/>
</dbReference>